<sequence>MGRVSYEFGYKIALTRFRTKHLGLEVEEDPYATLSEDNDVPMDVEVPFDGREAKEALGKTATFGQGPSWFPRADLGTSRRGAFVVLVLSRHQRLGDLVLVGALEHRRDNRRRSLDQGPEKPRWSYAH</sequence>
<dbReference type="EMBL" id="AMZH03010594">
    <property type="protein sequence ID" value="RRT54456.1"/>
    <property type="molecule type" value="Genomic_DNA"/>
</dbReference>
<name>A0A426YRU5_ENSVE</name>
<comment type="caution">
    <text evidence="1">The sequence shown here is derived from an EMBL/GenBank/DDBJ whole genome shotgun (WGS) entry which is preliminary data.</text>
</comment>
<dbReference type="AlphaFoldDB" id="A0A426YRU5"/>
<accession>A0A426YRU5</accession>
<reference evidence="1 2" key="1">
    <citation type="journal article" date="2014" name="Agronomy (Basel)">
        <title>A Draft Genome Sequence for Ensete ventricosum, the Drought-Tolerant Tree Against Hunger.</title>
        <authorList>
            <person name="Harrison J."/>
            <person name="Moore K.A."/>
            <person name="Paszkiewicz K."/>
            <person name="Jones T."/>
            <person name="Grant M."/>
            <person name="Ambacheew D."/>
            <person name="Muzemil S."/>
            <person name="Studholme D.J."/>
        </authorList>
    </citation>
    <scope>NUCLEOTIDE SEQUENCE [LARGE SCALE GENOMIC DNA]</scope>
</reference>
<proteinExistence type="predicted"/>
<gene>
    <name evidence="1" type="ORF">B296_00042632</name>
</gene>
<evidence type="ECO:0000313" key="1">
    <source>
        <dbReference type="EMBL" id="RRT54456.1"/>
    </source>
</evidence>
<evidence type="ECO:0000313" key="2">
    <source>
        <dbReference type="Proteomes" id="UP000287651"/>
    </source>
</evidence>
<protein>
    <submittedName>
        <fullName evidence="1">Uncharacterized protein</fullName>
    </submittedName>
</protein>
<organism evidence="1 2">
    <name type="scientific">Ensete ventricosum</name>
    <name type="common">Abyssinian banana</name>
    <name type="synonym">Musa ensete</name>
    <dbReference type="NCBI Taxonomy" id="4639"/>
    <lineage>
        <taxon>Eukaryota</taxon>
        <taxon>Viridiplantae</taxon>
        <taxon>Streptophyta</taxon>
        <taxon>Embryophyta</taxon>
        <taxon>Tracheophyta</taxon>
        <taxon>Spermatophyta</taxon>
        <taxon>Magnoliopsida</taxon>
        <taxon>Liliopsida</taxon>
        <taxon>Zingiberales</taxon>
        <taxon>Musaceae</taxon>
        <taxon>Ensete</taxon>
    </lineage>
</organism>
<dbReference type="Proteomes" id="UP000287651">
    <property type="component" value="Unassembled WGS sequence"/>
</dbReference>